<sequence length="276" mass="33073">MKAILEGFMILYFSITYLIQMHFNKTRDILKRILYSRRILARYYSLKRIKNHDFSIISDNCWGREMYQFLGLPCNTPTAGMGIEKDYLDFIENLNSKSAHEVIELDKTHCEGITGTIYPVGRSPYAKIHFLHYDRFDIAQRLFRMRFKKINTKSLYYKIDFDYYGCRKKEDIERWNKMKLPNSVAFYSDDTLKFYSGKIHNGVYIKKKNIPENNYIFGYTQKYFDYITWINTGIPTQTLQYKVLNFILLDNGFNLVFFKFIKSILKYIPPKALERN</sequence>
<dbReference type="InterPro" id="IPR015037">
    <property type="entry name" value="DUF1919"/>
</dbReference>
<accession>A0A0H4PQM2</accession>
<gene>
    <name evidence="1" type="ORF">CA2015_1123</name>
</gene>
<dbReference type="AlphaFoldDB" id="A0A0H4PQM2"/>
<dbReference type="OrthoDB" id="6636518at2"/>
<dbReference type="SUPFAM" id="SSF142795">
    <property type="entry name" value="CAC2185-like"/>
    <property type="match status" value="1"/>
</dbReference>
<keyword evidence="1" id="KW-0808">Transferase</keyword>
<organism evidence="1 2">
    <name type="scientific">Cyclobacterium amurskyense</name>
    <dbReference type="NCBI Taxonomy" id="320787"/>
    <lineage>
        <taxon>Bacteria</taxon>
        <taxon>Pseudomonadati</taxon>
        <taxon>Bacteroidota</taxon>
        <taxon>Cytophagia</taxon>
        <taxon>Cytophagales</taxon>
        <taxon>Cyclobacteriaceae</taxon>
        <taxon>Cyclobacterium</taxon>
    </lineage>
</organism>
<dbReference type="GO" id="GO:0016740">
    <property type="term" value="F:transferase activity"/>
    <property type="evidence" value="ECO:0007669"/>
    <property type="project" value="UniProtKB-KW"/>
</dbReference>
<reference evidence="1 2" key="1">
    <citation type="submission" date="2015-07" db="EMBL/GenBank/DDBJ databases">
        <authorList>
            <person name="Kim K.M."/>
        </authorList>
    </citation>
    <scope>NUCLEOTIDE SEQUENCE [LARGE SCALE GENOMIC DNA]</scope>
    <source>
        <strain evidence="1 2">KCTC 12363</strain>
    </source>
</reference>
<evidence type="ECO:0000313" key="2">
    <source>
        <dbReference type="Proteomes" id="UP000036520"/>
    </source>
</evidence>
<dbReference type="Proteomes" id="UP000036520">
    <property type="component" value="Chromosome"/>
</dbReference>
<dbReference type="KEGG" id="camu:CA2015_1123"/>
<dbReference type="STRING" id="320787.CA2015_1123"/>
<dbReference type="Pfam" id="PF08942">
    <property type="entry name" value="DUF1919"/>
    <property type="match status" value="1"/>
</dbReference>
<dbReference type="InterPro" id="IPR037226">
    <property type="entry name" value="CAC2185-like_sf"/>
</dbReference>
<protein>
    <submittedName>
        <fullName evidence="1">Putative acetyl transferase</fullName>
    </submittedName>
</protein>
<proteinExistence type="predicted"/>
<dbReference type="EMBL" id="CP012040">
    <property type="protein sequence ID" value="AKP50572.1"/>
    <property type="molecule type" value="Genomic_DNA"/>
</dbReference>
<name>A0A0H4PQM2_9BACT</name>
<evidence type="ECO:0000313" key="1">
    <source>
        <dbReference type="EMBL" id="AKP50572.1"/>
    </source>
</evidence>
<keyword evidence="2" id="KW-1185">Reference proteome</keyword>